<proteinExistence type="predicted"/>
<sequence length="225" mass="24169">MTLLEADVVFEPSAALRREVLAGTIAASSLPQSVEAVRLVLQDVHIKRHGELNRAEVQLVTIVTDGISAEPIQLCSETFEGVKKWSHLPLGEGGITLYRTQAPRIPQYLDYRILLTELDSDLRAIGALLDEVRQDEQFNAARAALLAAAAVAAPPAALITATSDLALNLVARLLKANKDDQLLLVRGSFDNAFDNLGTTFGPITKGTDCAAVTYQAQAKLAEPIT</sequence>
<gene>
    <name evidence="1" type="ORF">FNT36_20825</name>
</gene>
<dbReference type="RefSeq" id="WP_144851739.1">
    <property type="nucleotide sequence ID" value="NZ_VMRJ01000006.1"/>
</dbReference>
<name>A0A558BM86_9BACT</name>
<dbReference type="OrthoDB" id="892541at2"/>
<protein>
    <submittedName>
        <fullName evidence="1">Uncharacterized protein</fullName>
    </submittedName>
</protein>
<dbReference type="Proteomes" id="UP000317624">
    <property type="component" value="Unassembled WGS sequence"/>
</dbReference>
<evidence type="ECO:0000313" key="1">
    <source>
        <dbReference type="EMBL" id="TVT37624.1"/>
    </source>
</evidence>
<dbReference type="EMBL" id="VMRJ01000006">
    <property type="protein sequence ID" value="TVT37624.1"/>
    <property type="molecule type" value="Genomic_DNA"/>
</dbReference>
<dbReference type="AlphaFoldDB" id="A0A558BM86"/>
<keyword evidence="2" id="KW-1185">Reference proteome</keyword>
<evidence type="ECO:0000313" key="2">
    <source>
        <dbReference type="Proteomes" id="UP000317624"/>
    </source>
</evidence>
<comment type="caution">
    <text evidence="1">The sequence shown here is derived from an EMBL/GenBank/DDBJ whole genome shotgun (WGS) entry which is preliminary data.</text>
</comment>
<accession>A0A558BM86</accession>
<organism evidence="1 2">
    <name type="scientific">Hymenobacter setariae</name>
    <dbReference type="NCBI Taxonomy" id="2594794"/>
    <lineage>
        <taxon>Bacteria</taxon>
        <taxon>Pseudomonadati</taxon>
        <taxon>Bacteroidota</taxon>
        <taxon>Cytophagia</taxon>
        <taxon>Cytophagales</taxon>
        <taxon>Hymenobacteraceae</taxon>
        <taxon>Hymenobacter</taxon>
    </lineage>
</organism>
<reference evidence="1 2" key="1">
    <citation type="submission" date="2019-07" db="EMBL/GenBank/DDBJ databases">
        <title>Hymenobacter sp. straun FUR1 Genome sequencing and assembly.</title>
        <authorList>
            <person name="Chhetri G."/>
        </authorList>
    </citation>
    <scope>NUCLEOTIDE SEQUENCE [LARGE SCALE GENOMIC DNA]</scope>
    <source>
        <strain evidence="1 2">Fur1</strain>
    </source>
</reference>